<keyword evidence="2 5" id="KW-0812">Transmembrane</keyword>
<comment type="caution">
    <text evidence="8">The sequence shown here is derived from an EMBL/GenBank/DDBJ whole genome shotgun (WGS) entry which is preliminary data.</text>
</comment>
<organism evidence="8 9">
    <name type="scientific">Stichopus japonicus</name>
    <name type="common">Sea cucumber</name>
    <dbReference type="NCBI Taxonomy" id="307972"/>
    <lineage>
        <taxon>Eukaryota</taxon>
        <taxon>Metazoa</taxon>
        <taxon>Echinodermata</taxon>
        <taxon>Eleutherozoa</taxon>
        <taxon>Echinozoa</taxon>
        <taxon>Holothuroidea</taxon>
        <taxon>Aspidochirotacea</taxon>
        <taxon>Aspidochirotida</taxon>
        <taxon>Stichopodidae</taxon>
        <taxon>Apostichopus</taxon>
    </lineage>
</organism>
<dbReference type="Pfam" id="PF03522">
    <property type="entry name" value="SLC12"/>
    <property type="match status" value="1"/>
</dbReference>
<dbReference type="GO" id="GO:0008511">
    <property type="term" value="F:sodium:potassium:chloride symporter activity"/>
    <property type="evidence" value="ECO:0007669"/>
    <property type="project" value="TreeGrafter"/>
</dbReference>
<reference evidence="8 9" key="1">
    <citation type="journal article" date="2017" name="PLoS Biol.">
        <title>The sea cucumber genome provides insights into morphological evolution and visceral regeneration.</title>
        <authorList>
            <person name="Zhang X."/>
            <person name="Sun L."/>
            <person name="Yuan J."/>
            <person name="Sun Y."/>
            <person name="Gao Y."/>
            <person name="Zhang L."/>
            <person name="Li S."/>
            <person name="Dai H."/>
            <person name="Hamel J.F."/>
            <person name="Liu C."/>
            <person name="Yu Y."/>
            <person name="Liu S."/>
            <person name="Lin W."/>
            <person name="Guo K."/>
            <person name="Jin S."/>
            <person name="Xu P."/>
            <person name="Storey K.B."/>
            <person name="Huan P."/>
            <person name="Zhang T."/>
            <person name="Zhou Y."/>
            <person name="Zhang J."/>
            <person name="Lin C."/>
            <person name="Li X."/>
            <person name="Xing L."/>
            <person name="Huo D."/>
            <person name="Sun M."/>
            <person name="Wang L."/>
            <person name="Mercier A."/>
            <person name="Li F."/>
            <person name="Yang H."/>
            <person name="Xiang J."/>
        </authorList>
    </citation>
    <scope>NUCLEOTIDE SEQUENCE [LARGE SCALE GENOMIC DNA]</scope>
    <source>
        <strain evidence="8">Shaxun</strain>
        <tissue evidence="8">Muscle</tissue>
    </source>
</reference>
<evidence type="ECO:0000259" key="7">
    <source>
        <dbReference type="Pfam" id="PF03522"/>
    </source>
</evidence>
<keyword evidence="3 5" id="KW-1133">Transmembrane helix</keyword>
<dbReference type="EMBL" id="MRZV01001658">
    <property type="protein sequence ID" value="PIK36549.1"/>
    <property type="molecule type" value="Genomic_DNA"/>
</dbReference>
<dbReference type="Pfam" id="PF00324">
    <property type="entry name" value="AA_permease"/>
    <property type="match status" value="1"/>
</dbReference>
<dbReference type="GO" id="GO:0055075">
    <property type="term" value="P:potassium ion homeostasis"/>
    <property type="evidence" value="ECO:0007669"/>
    <property type="project" value="TreeGrafter"/>
</dbReference>
<comment type="subcellular location">
    <subcellularLocation>
        <location evidence="1">Membrane</location>
        <topology evidence="1">Multi-pass membrane protein</topology>
    </subcellularLocation>
</comment>
<dbReference type="GO" id="GO:0016020">
    <property type="term" value="C:membrane"/>
    <property type="evidence" value="ECO:0007669"/>
    <property type="project" value="UniProtKB-SubCell"/>
</dbReference>
<dbReference type="PANTHER" id="PTHR11827">
    <property type="entry name" value="SOLUTE CARRIER FAMILY 12, CATION COTRANSPORTERS"/>
    <property type="match status" value="1"/>
</dbReference>
<evidence type="ECO:0000313" key="9">
    <source>
        <dbReference type="Proteomes" id="UP000230750"/>
    </source>
</evidence>
<dbReference type="InterPro" id="IPR004841">
    <property type="entry name" value="AA-permease/SLC12A_dom"/>
</dbReference>
<dbReference type="STRING" id="307972.A0A2G8JLG7"/>
<evidence type="ECO:0000256" key="1">
    <source>
        <dbReference type="ARBA" id="ARBA00004141"/>
    </source>
</evidence>
<dbReference type="InterPro" id="IPR004842">
    <property type="entry name" value="SLC12A_fam"/>
</dbReference>
<dbReference type="GO" id="GO:0055078">
    <property type="term" value="P:sodium ion homeostasis"/>
    <property type="evidence" value="ECO:0007669"/>
    <property type="project" value="TreeGrafter"/>
</dbReference>
<dbReference type="AlphaFoldDB" id="A0A2G8JLG7"/>
<feature type="transmembrane region" description="Helical" evidence="5">
    <location>
        <begin position="6"/>
        <end position="29"/>
    </location>
</feature>
<feature type="domain" description="Amino acid permease/ SLC12A" evidence="6">
    <location>
        <begin position="14"/>
        <end position="132"/>
    </location>
</feature>
<feature type="transmembrane region" description="Helical" evidence="5">
    <location>
        <begin position="50"/>
        <end position="67"/>
    </location>
</feature>
<sequence length="246" mass="27468">MEFCHTSALCIGTIAPLISNFFLMSYALINFSCFSASLAQSPGWRPAFKFYNMWVALLASAMCVGVMFLINWWAALITIVVVTALYAYVKHTKPEINWGSSNQAFIYKRALDSTLQLNRVPDHIKTFRPQILVLTGEPDTRPALLRFVNNITKNNSLLLCGNVSFGDQEKNLQRLLDDHSVNWLAQQKIKGFPAHVTATSLRMGVQSLLQLGGLGKIKPNLVVLGFKNDWATAEAQQVEDYVGIIQ</sequence>
<feature type="domain" description="SLC12A transporter C-terminal" evidence="7">
    <location>
        <begin position="141"/>
        <end position="246"/>
    </location>
</feature>
<dbReference type="Gene3D" id="1.20.1740.10">
    <property type="entry name" value="Amino acid/polyamine transporter I"/>
    <property type="match status" value="1"/>
</dbReference>
<name>A0A2G8JLG7_STIJA</name>
<proteinExistence type="predicted"/>
<accession>A0A2G8JLG7</accession>
<gene>
    <name evidence="8" type="ORF">BSL78_26624</name>
</gene>
<protein>
    <submittedName>
        <fullName evidence="8">Putative solute carrier family 12 (Sodium/potassium/chloride transporters), member 2 isoform X3</fullName>
    </submittedName>
</protein>
<dbReference type="PANTHER" id="PTHR11827:SF103">
    <property type="entry name" value="SODIUM CHLORIDE COTRANSPORTER 69, ISOFORM E"/>
    <property type="match status" value="1"/>
</dbReference>
<evidence type="ECO:0000256" key="5">
    <source>
        <dbReference type="SAM" id="Phobius"/>
    </source>
</evidence>
<dbReference type="InterPro" id="IPR018491">
    <property type="entry name" value="SLC12_C"/>
</dbReference>
<evidence type="ECO:0000256" key="2">
    <source>
        <dbReference type="ARBA" id="ARBA00022692"/>
    </source>
</evidence>
<keyword evidence="4 5" id="KW-0472">Membrane</keyword>
<dbReference type="Proteomes" id="UP000230750">
    <property type="component" value="Unassembled WGS sequence"/>
</dbReference>
<evidence type="ECO:0000313" key="8">
    <source>
        <dbReference type="EMBL" id="PIK36549.1"/>
    </source>
</evidence>
<dbReference type="GO" id="GO:0006884">
    <property type="term" value="P:cell volume homeostasis"/>
    <property type="evidence" value="ECO:0007669"/>
    <property type="project" value="TreeGrafter"/>
</dbReference>
<evidence type="ECO:0000259" key="6">
    <source>
        <dbReference type="Pfam" id="PF00324"/>
    </source>
</evidence>
<dbReference type="GO" id="GO:1990573">
    <property type="term" value="P:potassium ion import across plasma membrane"/>
    <property type="evidence" value="ECO:0007669"/>
    <property type="project" value="TreeGrafter"/>
</dbReference>
<keyword evidence="9" id="KW-1185">Reference proteome</keyword>
<dbReference type="GO" id="GO:0055064">
    <property type="term" value="P:chloride ion homeostasis"/>
    <property type="evidence" value="ECO:0007669"/>
    <property type="project" value="TreeGrafter"/>
</dbReference>
<evidence type="ECO:0000256" key="4">
    <source>
        <dbReference type="ARBA" id="ARBA00023136"/>
    </source>
</evidence>
<dbReference type="OrthoDB" id="2020542at2759"/>
<evidence type="ECO:0000256" key="3">
    <source>
        <dbReference type="ARBA" id="ARBA00022989"/>
    </source>
</evidence>